<dbReference type="InterPro" id="IPR010136">
    <property type="entry name" value="AGPR_type-2"/>
</dbReference>
<dbReference type="EMBL" id="JBHUIP010000013">
    <property type="protein sequence ID" value="MFD2264371.1"/>
    <property type="molecule type" value="Genomic_DNA"/>
</dbReference>
<dbReference type="NCBIfam" id="TIGR01851">
    <property type="entry name" value="argC_other"/>
    <property type="match status" value="1"/>
</dbReference>
<dbReference type="EC" id="1.2.1.38" evidence="6"/>
<feature type="active site" evidence="6 7">
    <location>
        <position position="118"/>
    </location>
</feature>
<evidence type="ECO:0000256" key="7">
    <source>
        <dbReference type="PROSITE-ProRule" id="PRU10010"/>
    </source>
</evidence>
<comment type="subcellular location">
    <subcellularLocation>
        <location evidence="6">Cytoplasm</location>
    </subcellularLocation>
</comment>
<dbReference type="SMART" id="SM00859">
    <property type="entry name" value="Semialdhyde_dh"/>
    <property type="match status" value="1"/>
</dbReference>
<comment type="similarity">
    <text evidence="6">Belongs to the NAGSA dehydrogenase family. Type 2 subfamily.</text>
</comment>
<accession>A0ABW5DV81</accession>
<evidence type="ECO:0000256" key="3">
    <source>
        <dbReference type="ARBA" id="ARBA00022605"/>
    </source>
</evidence>
<protein>
    <recommendedName>
        <fullName evidence="6">N-acetyl-gamma-glutamyl-phosphate reductase</fullName>
        <shortName evidence="6">AGPR</shortName>
        <ecNumber evidence="6">1.2.1.38</ecNumber>
    </recommendedName>
    <alternativeName>
        <fullName evidence="6">N-acetyl-glutamate semialdehyde dehydrogenase</fullName>
        <shortName evidence="6">NAGSA dehydrogenase</shortName>
    </alternativeName>
</protein>
<dbReference type="SUPFAM" id="SSF55347">
    <property type="entry name" value="Glyceraldehyde-3-phosphate dehydrogenase-like, C-terminal domain"/>
    <property type="match status" value="1"/>
</dbReference>
<evidence type="ECO:0000313" key="9">
    <source>
        <dbReference type="EMBL" id="MFD2264371.1"/>
    </source>
</evidence>
<comment type="caution">
    <text evidence="9">The sequence shown here is derived from an EMBL/GenBank/DDBJ whole genome shotgun (WGS) entry which is preliminary data.</text>
</comment>
<comment type="function">
    <text evidence="6">Catalyzes the NADPH-dependent reduction of N-acetyl-5-glutamyl phosphate to yield N-acetyl-L-glutamate 5-semialdehyde.</text>
</comment>
<gene>
    <name evidence="6 9" type="primary">argC</name>
    <name evidence="9" type="ORF">ACFSM5_15815</name>
</gene>
<reference evidence="10" key="1">
    <citation type="journal article" date="2019" name="Int. J. Syst. Evol. Microbiol.">
        <title>The Global Catalogue of Microorganisms (GCM) 10K type strain sequencing project: providing services to taxonomists for standard genome sequencing and annotation.</title>
        <authorList>
            <consortium name="The Broad Institute Genomics Platform"/>
            <consortium name="The Broad Institute Genome Sequencing Center for Infectious Disease"/>
            <person name="Wu L."/>
            <person name="Ma J."/>
        </authorList>
    </citation>
    <scope>NUCLEOTIDE SEQUENCE [LARGE SCALE GENOMIC DNA]</scope>
    <source>
        <strain evidence="10">CGMCC 1.19062</strain>
    </source>
</reference>
<dbReference type="CDD" id="cd17896">
    <property type="entry name" value="AGPR_2_N"/>
    <property type="match status" value="1"/>
</dbReference>
<keyword evidence="5 6" id="KW-0560">Oxidoreductase</keyword>
<evidence type="ECO:0000256" key="2">
    <source>
        <dbReference type="ARBA" id="ARBA00022571"/>
    </source>
</evidence>
<dbReference type="InterPro" id="IPR058924">
    <property type="entry name" value="AGPR_dimerisation_dom"/>
</dbReference>
<dbReference type="HAMAP" id="MF_01110">
    <property type="entry name" value="ArgC_type2"/>
    <property type="match status" value="1"/>
</dbReference>
<dbReference type="Pfam" id="PF22698">
    <property type="entry name" value="Semialdhyde_dhC_1"/>
    <property type="match status" value="1"/>
</dbReference>
<dbReference type="PANTHER" id="PTHR32338">
    <property type="entry name" value="N-ACETYL-GAMMA-GLUTAMYL-PHOSPHATE REDUCTASE, CHLOROPLASTIC-RELATED-RELATED"/>
    <property type="match status" value="1"/>
</dbReference>
<comment type="pathway">
    <text evidence="6">Amino-acid biosynthesis; L-arginine biosynthesis; N(2)-acetyl-L-ornithine from L-glutamate: step 3/4.</text>
</comment>
<dbReference type="PROSITE" id="PS01224">
    <property type="entry name" value="ARGC"/>
    <property type="match status" value="1"/>
</dbReference>
<dbReference type="GO" id="GO:0003942">
    <property type="term" value="F:N-acetyl-gamma-glutamyl-phosphate reductase activity"/>
    <property type="evidence" value="ECO:0007669"/>
    <property type="project" value="UniProtKB-EC"/>
</dbReference>
<keyword evidence="10" id="KW-1185">Reference proteome</keyword>
<sequence>MMSKPSIFIDGEAGTTGLQIRQRLEGRTDLEIVSIDHARRKDDAERKRLLNSVDLAILCLPDDAAKQAVAMIDNPAVKVLDPSSAHRVAEGWTYGFPEMLPGQAEKIAASKRVSNPGCYPTGAVALIRPLVDAGFIPDSYPISVNAVSGYTGGGNSLIAAFEDEASPNHTNDMFRLYGLELKHKHLPEMQKYGALAHKPMFVPSVGRFRQGMIVSVPLQLWALAKNPTAKDLHDALSQHYAGQRFVSVLPFDAKPAGLEPEGLNGTNQLELSVFANDDLVLLTARLDNLGKGASGAAVQNLDLMLGISAKHDYSLAA</sequence>
<evidence type="ECO:0000256" key="1">
    <source>
        <dbReference type="ARBA" id="ARBA00022490"/>
    </source>
</evidence>
<dbReference type="InterPro" id="IPR050085">
    <property type="entry name" value="AGPR"/>
</dbReference>
<dbReference type="CDD" id="cd23935">
    <property type="entry name" value="AGPR_2_C"/>
    <property type="match status" value="1"/>
</dbReference>
<evidence type="ECO:0000256" key="5">
    <source>
        <dbReference type="ARBA" id="ARBA00023002"/>
    </source>
</evidence>
<dbReference type="InterPro" id="IPR023013">
    <property type="entry name" value="AGPR_AS"/>
</dbReference>
<keyword evidence="2 6" id="KW-0055">Arginine biosynthesis</keyword>
<evidence type="ECO:0000256" key="4">
    <source>
        <dbReference type="ARBA" id="ARBA00022857"/>
    </source>
</evidence>
<keyword evidence="4 6" id="KW-0521">NADP</keyword>
<keyword evidence="3 6" id="KW-0028">Amino-acid biosynthesis</keyword>
<feature type="domain" description="Semialdehyde dehydrogenase NAD-binding" evidence="8">
    <location>
        <begin position="6"/>
        <end position="107"/>
    </location>
</feature>
<dbReference type="PANTHER" id="PTHR32338:SF10">
    <property type="entry name" value="N-ACETYL-GAMMA-GLUTAMYL-PHOSPHATE REDUCTASE, CHLOROPLASTIC-RELATED"/>
    <property type="match status" value="1"/>
</dbReference>
<comment type="catalytic activity">
    <reaction evidence="6">
        <text>N-acetyl-L-glutamate 5-semialdehyde + phosphate + NADP(+) = N-acetyl-L-glutamyl 5-phosphate + NADPH + H(+)</text>
        <dbReference type="Rhea" id="RHEA:21588"/>
        <dbReference type="ChEBI" id="CHEBI:15378"/>
        <dbReference type="ChEBI" id="CHEBI:29123"/>
        <dbReference type="ChEBI" id="CHEBI:43474"/>
        <dbReference type="ChEBI" id="CHEBI:57783"/>
        <dbReference type="ChEBI" id="CHEBI:57936"/>
        <dbReference type="ChEBI" id="CHEBI:58349"/>
        <dbReference type="EC" id="1.2.1.38"/>
    </reaction>
</comment>
<evidence type="ECO:0000259" key="8">
    <source>
        <dbReference type="SMART" id="SM00859"/>
    </source>
</evidence>
<dbReference type="Gene3D" id="3.30.360.10">
    <property type="entry name" value="Dihydrodipicolinate Reductase, domain 2"/>
    <property type="match status" value="1"/>
</dbReference>
<keyword evidence="1 6" id="KW-0963">Cytoplasm</keyword>
<evidence type="ECO:0000313" key="10">
    <source>
        <dbReference type="Proteomes" id="UP001597295"/>
    </source>
</evidence>
<evidence type="ECO:0000256" key="6">
    <source>
        <dbReference type="HAMAP-Rule" id="MF_01110"/>
    </source>
</evidence>
<dbReference type="Gene3D" id="3.40.50.720">
    <property type="entry name" value="NAD(P)-binding Rossmann-like Domain"/>
    <property type="match status" value="1"/>
</dbReference>
<organism evidence="9 10">
    <name type="scientific">Lacibacterium aquatile</name>
    <dbReference type="NCBI Taxonomy" id="1168082"/>
    <lineage>
        <taxon>Bacteria</taxon>
        <taxon>Pseudomonadati</taxon>
        <taxon>Pseudomonadota</taxon>
        <taxon>Alphaproteobacteria</taxon>
        <taxon>Rhodospirillales</taxon>
        <taxon>Rhodospirillaceae</taxon>
    </lineage>
</organism>
<dbReference type="Proteomes" id="UP001597295">
    <property type="component" value="Unassembled WGS sequence"/>
</dbReference>
<dbReference type="InterPro" id="IPR036291">
    <property type="entry name" value="NAD(P)-bd_dom_sf"/>
</dbReference>
<name>A0ABW5DV81_9PROT</name>
<proteinExistence type="inferred from homology"/>
<dbReference type="Pfam" id="PF01118">
    <property type="entry name" value="Semialdhyde_dh"/>
    <property type="match status" value="1"/>
</dbReference>
<dbReference type="SUPFAM" id="SSF51735">
    <property type="entry name" value="NAD(P)-binding Rossmann-fold domains"/>
    <property type="match status" value="1"/>
</dbReference>
<dbReference type="InterPro" id="IPR000534">
    <property type="entry name" value="Semialdehyde_DH_NAD-bd"/>
</dbReference>